<dbReference type="InterPro" id="IPR050476">
    <property type="entry name" value="Insect_CytP450_Detox"/>
</dbReference>
<evidence type="ECO:0000256" key="4">
    <source>
        <dbReference type="ARBA" id="ARBA00010617"/>
    </source>
</evidence>
<dbReference type="InterPro" id="IPR017972">
    <property type="entry name" value="Cyt_P450_CS"/>
</dbReference>
<dbReference type="GO" id="GO:0005789">
    <property type="term" value="C:endoplasmic reticulum membrane"/>
    <property type="evidence" value="ECO:0007669"/>
    <property type="project" value="UniProtKB-SubCell"/>
</dbReference>
<proteinExistence type="inferred from homology"/>
<evidence type="ECO:0000313" key="19">
    <source>
        <dbReference type="EMBL" id="KAL0879891.1"/>
    </source>
</evidence>
<keyword evidence="10 16" id="KW-0560">Oxidoreductase</keyword>
<evidence type="ECO:0000256" key="14">
    <source>
        <dbReference type="ARBA" id="ARBA00047827"/>
    </source>
</evidence>
<organism evidence="18 21">
    <name type="scientific">Loxostege sticticalis</name>
    <name type="common">Beet webworm moth</name>
    <dbReference type="NCBI Taxonomy" id="481309"/>
    <lineage>
        <taxon>Eukaryota</taxon>
        <taxon>Metazoa</taxon>
        <taxon>Ecdysozoa</taxon>
        <taxon>Arthropoda</taxon>
        <taxon>Hexapoda</taxon>
        <taxon>Insecta</taxon>
        <taxon>Pterygota</taxon>
        <taxon>Neoptera</taxon>
        <taxon>Endopterygota</taxon>
        <taxon>Lepidoptera</taxon>
        <taxon>Glossata</taxon>
        <taxon>Ditrysia</taxon>
        <taxon>Pyraloidea</taxon>
        <taxon>Crambidae</taxon>
        <taxon>Pyraustinae</taxon>
        <taxon>Loxostege</taxon>
    </lineage>
</organism>
<dbReference type="PRINTS" id="PR00385">
    <property type="entry name" value="P450"/>
</dbReference>
<evidence type="ECO:0000256" key="15">
    <source>
        <dbReference type="PIRSR" id="PIRSR602401-1"/>
    </source>
</evidence>
<dbReference type="AlphaFoldDB" id="A0ABD0SX14"/>
<feature type="transmembrane region" description="Helical" evidence="17">
    <location>
        <begin position="6"/>
        <end position="27"/>
    </location>
</feature>
<evidence type="ECO:0000256" key="12">
    <source>
        <dbReference type="ARBA" id="ARBA00023033"/>
    </source>
</evidence>
<evidence type="ECO:0000256" key="2">
    <source>
        <dbReference type="ARBA" id="ARBA00004174"/>
    </source>
</evidence>
<keyword evidence="12 16" id="KW-0503">Monooxygenase</keyword>
<dbReference type="Gene3D" id="1.10.630.10">
    <property type="entry name" value="Cytochrome P450"/>
    <property type="match status" value="1"/>
</dbReference>
<keyword evidence="6 15" id="KW-0349">Heme</keyword>
<keyword evidence="11 15" id="KW-0408">Iron</keyword>
<dbReference type="SUPFAM" id="SSF48264">
    <property type="entry name" value="Cytochrome P450"/>
    <property type="match status" value="1"/>
</dbReference>
<keyword evidence="17" id="KW-1133">Transmembrane helix</keyword>
<dbReference type="GO" id="GO:0016712">
    <property type="term" value="F:oxidoreductase activity, acting on paired donors, with incorporation or reduction of molecular oxygen, reduced flavin or flavoprotein as one donor, and incorporation of one atom of oxygen"/>
    <property type="evidence" value="ECO:0007669"/>
    <property type="project" value="UniProtKB-EC"/>
</dbReference>
<dbReference type="PRINTS" id="PR00463">
    <property type="entry name" value="EP450I"/>
</dbReference>
<evidence type="ECO:0000256" key="16">
    <source>
        <dbReference type="RuleBase" id="RU000461"/>
    </source>
</evidence>
<dbReference type="EMBL" id="JBEUOH010000013">
    <property type="protein sequence ID" value="KAL0879891.1"/>
    <property type="molecule type" value="Genomic_DNA"/>
</dbReference>
<dbReference type="InterPro" id="IPR036396">
    <property type="entry name" value="Cyt_P450_sf"/>
</dbReference>
<comment type="similarity">
    <text evidence="4 16">Belongs to the cytochrome P450 family.</text>
</comment>
<keyword evidence="9" id="KW-0492">Microsome</keyword>
<feature type="transmembrane region" description="Helical" evidence="17">
    <location>
        <begin position="229"/>
        <end position="251"/>
    </location>
</feature>
<evidence type="ECO:0000256" key="17">
    <source>
        <dbReference type="SAM" id="Phobius"/>
    </source>
</evidence>
<evidence type="ECO:0000256" key="11">
    <source>
        <dbReference type="ARBA" id="ARBA00023004"/>
    </source>
</evidence>
<reference evidence="20 21" key="1">
    <citation type="submission" date="2024-06" db="EMBL/GenBank/DDBJ databases">
        <title>A chromosome-level genome assembly of beet webworm, Loxostege sticticalis.</title>
        <authorList>
            <person name="Zhang Y."/>
        </authorList>
    </citation>
    <scope>NUCLEOTIDE SEQUENCE [LARGE SCALE GENOMIC DNA]</scope>
    <source>
        <strain evidence="19">AQ026</strain>
        <strain evidence="18">AQ028</strain>
        <tissue evidence="18">Male pupae</tissue>
        <tissue evidence="19">Whole body</tissue>
    </source>
</reference>
<keyword evidence="17" id="KW-0812">Transmembrane</keyword>
<evidence type="ECO:0000256" key="1">
    <source>
        <dbReference type="ARBA" id="ARBA00001971"/>
    </source>
</evidence>
<evidence type="ECO:0000256" key="13">
    <source>
        <dbReference type="ARBA" id="ARBA00023136"/>
    </source>
</evidence>
<dbReference type="EMBL" id="JBEDNZ010000013">
    <property type="protein sequence ID" value="KAL0830301.1"/>
    <property type="molecule type" value="Genomic_DNA"/>
</dbReference>
<keyword evidence="8" id="KW-0256">Endoplasmic reticulum</keyword>
<protein>
    <recommendedName>
        <fullName evidence="5">unspecific monooxygenase</fullName>
        <ecNumber evidence="5">1.14.14.1</ecNumber>
    </recommendedName>
</protein>
<keyword evidence="13 17" id="KW-0472">Membrane</keyword>
<keyword evidence="20" id="KW-1185">Reference proteome</keyword>
<dbReference type="Proteomes" id="UP001549921">
    <property type="component" value="Unassembled WGS sequence"/>
</dbReference>
<comment type="subcellular location">
    <subcellularLocation>
        <location evidence="3">Endoplasmic reticulum membrane</location>
        <topology evidence="3">Peripheral membrane protein</topology>
    </subcellularLocation>
    <subcellularLocation>
        <location evidence="2">Microsome membrane</location>
        <topology evidence="2">Peripheral membrane protein</topology>
    </subcellularLocation>
</comment>
<evidence type="ECO:0000256" key="9">
    <source>
        <dbReference type="ARBA" id="ARBA00022848"/>
    </source>
</evidence>
<dbReference type="InterPro" id="IPR001128">
    <property type="entry name" value="Cyt_P450"/>
</dbReference>
<dbReference type="PROSITE" id="PS00086">
    <property type="entry name" value="CYTOCHROME_P450"/>
    <property type="match status" value="1"/>
</dbReference>
<accession>A0ABD0SX14</accession>
<evidence type="ECO:0000256" key="8">
    <source>
        <dbReference type="ARBA" id="ARBA00022824"/>
    </source>
</evidence>
<evidence type="ECO:0000256" key="6">
    <source>
        <dbReference type="ARBA" id="ARBA00022617"/>
    </source>
</evidence>
<dbReference type="PANTHER" id="PTHR24292:SF45">
    <property type="entry name" value="CYTOCHROME P450 6G1-RELATED"/>
    <property type="match status" value="1"/>
</dbReference>
<evidence type="ECO:0000256" key="5">
    <source>
        <dbReference type="ARBA" id="ARBA00012109"/>
    </source>
</evidence>
<dbReference type="FunFam" id="1.10.630.10:FF:000182">
    <property type="entry name" value="Cytochrome P450 3A4"/>
    <property type="match status" value="1"/>
</dbReference>
<dbReference type="EC" id="1.14.14.1" evidence="5"/>
<sequence length="498" mass="56972">MEGLLQSPNLVYFVVPSITILLVYLYCSYKLNYWKRKGVIQLKNTSKIFGDFKDGILFRTAPGYHLGQLYRDAPADAPYVGFYIFHKPCLLLKDPQIIKQILIRDFDNFSNRHFAGPQQKDSIGMINLFGLKNPAWRYLRKKITPTLTRGKLRQMLPLMMETGKPMMDHLDKLTVTQKPKMIDAQEVNYKYTADLIANVALGTKTDCFNFPDSDYSKCLMDFFHSFKRMVALVTVFFTPELVEMIGSPMLFDSSFVRKIFWKAVESREKSGEKRGDYIDSIIQLKNGKQDSLYKFSGDNLLFQSGTFFSGFESSSTASAFTLMELAKEKEVQDKVRADIKQAIDKHGWTLEAFAEMKYLDQCISEGIRLHPSVSTVDRYTLEDYQIPNTDIVIERGTPIYISLYGLHGDPQYFREPEKFKPERFDSDSIIPDAYIPFGAGPRKCVGVQVGQLHVKVVLSMILSQYEVRQSKTAEVKLDSRSTFTAAADGINLEFIKLS</sequence>
<keyword evidence="7 15" id="KW-0479">Metal-binding</keyword>
<evidence type="ECO:0000313" key="21">
    <source>
        <dbReference type="Proteomes" id="UP001549921"/>
    </source>
</evidence>
<evidence type="ECO:0000256" key="10">
    <source>
        <dbReference type="ARBA" id="ARBA00023002"/>
    </source>
</evidence>
<dbReference type="GO" id="GO:0046872">
    <property type="term" value="F:metal ion binding"/>
    <property type="evidence" value="ECO:0007669"/>
    <property type="project" value="UniProtKB-KW"/>
</dbReference>
<evidence type="ECO:0000313" key="18">
    <source>
        <dbReference type="EMBL" id="KAL0830301.1"/>
    </source>
</evidence>
<gene>
    <name evidence="19" type="ORF">ABMA27_002417</name>
    <name evidence="18" type="ORF">ABMA28_002501</name>
</gene>
<comment type="catalytic activity">
    <reaction evidence="14">
        <text>an organic molecule + reduced [NADPH--hemoprotein reductase] + O2 = an alcohol + oxidized [NADPH--hemoprotein reductase] + H2O + H(+)</text>
        <dbReference type="Rhea" id="RHEA:17149"/>
        <dbReference type="Rhea" id="RHEA-COMP:11964"/>
        <dbReference type="Rhea" id="RHEA-COMP:11965"/>
        <dbReference type="ChEBI" id="CHEBI:15377"/>
        <dbReference type="ChEBI" id="CHEBI:15378"/>
        <dbReference type="ChEBI" id="CHEBI:15379"/>
        <dbReference type="ChEBI" id="CHEBI:30879"/>
        <dbReference type="ChEBI" id="CHEBI:57618"/>
        <dbReference type="ChEBI" id="CHEBI:58210"/>
        <dbReference type="ChEBI" id="CHEBI:142491"/>
        <dbReference type="EC" id="1.14.14.1"/>
    </reaction>
</comment>
<dbReference type="Pfam" id="PF00067">
    <property type="entry name" value="p450"/>
    <property type="match status" value="1"/>
</dbReference>
<evidence type="ECO:0000313" key="20">
    <source>
        <dbReference type="Proteomes" id="UP001549920"/>
    </source>
</evidence>
<name>A0ABD0SX14_LOXSC</name>
<feature type="binding site" description="axial binding residue" evidence="15">
    <location>
        <position position="444"/>
    </location>
    <ligand>
        <name>heme</name>
        <dbReference type="ChEBI" id="CHEBI:30413"/>
    </ligand>
    <ligandPart>
        <name>Fe</name>
        <dbReference type="ChEBI" id="CHEBI:18248"/>
    </ligandPart>
</feature>
<dbReference type="Proteomes" id="UP001549920">
    <property type="component" value="Unassembled WGS sequence"/>
</dbReference>
<comment type="caution">
    <text evidence="18">The sequence shown here is derived from an EMBL/GenBank/DDBJ whole genome shotgun (WGS) entry which is preliminary data.</text>
</comment>
<dbReference type="CDD" id="cd11056">
    <property type="entry name" value="CYP6-like"/>
    <property type="match status" value="1"/>
</dbReference>
<dbReference type="PANTHER" id="PTHR24292">
    <property type="entry name" value="CYTOCHROME P450"/>
    <property type="match status" value="1"/>
</dbReference>
<evidence type="ECO:0000256" key="3">
    <source>
        <dbReference type="ARBA" id="ARBA00004406"/>
    </source>
</evidence>
<comment type="cofactor">
    <cofactor evidence="1 15">
        <name>heme</name>
        <dbReference type="ChEBI" id="CHEBI:30413"/>
    </cofactor>
</comment>
<evidence type="ECO:0000256" key="7">
    <source>
        <dbReference type="ARBA" id="ARBA00022723"/>
    </source>
</evidence>
<dbReference type="InterPro" id="IPR002401">
    <property type="entry name" value="Cyt_P450_E_grp-I"/>
</dbReference>